<comment type="caution">
    <text evidence="1">The sequence shown here is derived from an EMBL/GenBank/DDBJ whole genome shotgun (WGS) entry which is preliminary data.</text>
</comment>
<accession>A0ABQ5J393</accession>
<dbReference type="EMBL" id="BQNB010021388">
    <property type="protein sequence ID" value="GJU05898.1"/>
    <property type="molecule type" value="Genomic_DNA"/>
</dbReference>
<dbReference type="Proteomes" id="UP001151760">
    <property type="component" value="Unassembled WGS sequence"/>
</dbReference>
<evidence type="ECO:0000313" key="1">
    <source>
        <dbReference type="EMBL" id="GJU05898.1"/>
    </source>
</evidence>
<reference evidence="1" key="2">
    <citation type="submission" date="2022-01" db="EMBL/GenBank/DDBJ databases">
        <authorList>
            <person name="Yamashiro T."/>
            <person name="Shiraishi A."/>
            <person name="Satake H."/>
            <person name="Nakayama K."/>
        </authorList>
    </citation>
    <scope>NUCLEOTIDE SEQUENCE</scope>
</reference>
<protein>
    <submittedName>
        <fullName evidence="1">Uncharacterized protein</fullName>
    </submittedName>
</protein>
<evidence type="ECO:0000313" key="2">
    <source>
        <dbReference type="Proteomes" id="UP001151760"/>
    </source>
</evidence>
<sequence>MFSAFPVKLQPMLMCALFADLMKSLQKLCVRRDDVKAIVLTDIEGVMYSNLYHVSMDDDAYSNRGRSGGQGECKLSWLDCCILSKALQTVSLGICAPLYDVSTALTSGMSWSIFKTLGRKFERLKATKARSADFIFLFFSSCPCDVLTGKK</sequence>
<name>A0ABQ5J393_9ASTR</name>
<organism evidence="1 2">
    <name type="scientific">Tanacetum coccineum</name>
    <dbReference type="NCBI Taxonomy" id="301880"/>
    <lineage>
        <taxon>Eukaryota</taxon>
        <taxon>Viridiplantae</taxon>
        <taxon>Streptophyta</taxon>
        <taxon>Embryophyta</taxon>
        <taxon>Tracheophyta</taxon>
        <taxon>Spermatophyta</taxon>
        <taxon>Magnoliopsida</taxon>
        <taxon>eudicotyledons</taxon>
        <taxon>Gunneridae</taxon>
        <taxon>Pentapetalae</taxon>
        <taxon>asterids</taxon>
        <taxon>campanulids</taxon>
        <taxon>Asterales</taxon>
        <taxon>Asteraceae</taxon>
        <taxon>Asteroideae</taxon>
        <taxon>Anthemideae</taxon>
        <taxon>Anthemidinae</taxon>
        <taxon>Tanacetum</taxon>
    </lineage>
</organism>
<keyword evidence="2" id="KW-1185">Reference proteome</keyword>
<proteinExistence type="predicted"/>
<reference evidence="1" key="1">
    <citation type="journal article" date="2022" name="Int. J. Mol. Sci.">
        <title>Draft Genome of Tanacetum Coccineum: Genomic Comparison of Closely Related Tanacetum-Family Plants.</title>
        <authorList>
            <person name="Yamashiro T."/>
            <person name="Shiraishi A."/>
            <person name="Nakayama K."/>
            <person name="Satake H."/>
        </authorList>
    </citation>
    <scope>NUCLEOTIDE SEQUENCE</scope>
</reference>
<gene>
    <name evidence="1" type="ORF">Tco_1122328</name>
</gene>